<keyword evidence="2 3" id="KW-0560">Oxidoreductase</keyword>
<protein>
    <recommendedName>
        <fullName evidence="4">3-beta hydroxysteroid dehydrogenase/isomerase domain-containing protein</fullName>
    </recommendedName>
</protein>
<dbReference type="Gene3D" id="3.40.50.720">
    <property type="entry name" value="NAD(P)-binding Rossmann-like Domain"/>
    <property type="match status" value="2"/>
</dbReference>
<accession>A0A8C8VMW3</accession>
<dbReference type="InterPro" id="IPR002225">
    <property type="entry name" value="3Beta_OHSteriod_DH/Estase"/>
</dbReference>
<feature type="domain" description="3-beta hydroxysteroid dehydrogenase/isomerase" evidence="4">
    <location>
        <begin position="114"/>
        <end position="252"/>
    </location>
</feature>
<name>A0A8C8VMW3_9SAUR</name>
<dbReference type="Proteomes" id="UP000694393">
    <property type="component" value="Unplaced"/>
</dbReference>
<comment type="similarity">
    <text evidence="1 3">Belongs to the 3-beta-HSD family.</text>
</comment>
<proteinExistence type="inferred from homology"/>
<evidence type="ECO:0000256" key="1">
    <source>
        <dbReference type="ARBA" id="ARBA00009219"/>
    </source>
</evidence>
<keyword evidence="6" id="KW-1185">Reference proteome</keyword>
<dbReference type="InterPro" id="IPR036291">
    <property type="entry name" value="NAD(P)-bd_dom_sf"/>
</dbReference>
<reference evidence="5" key="2">
    <citation type="submission" date="2025-09" db="UniProtKB">
        <authorList>
            <consortium name="Ensembl"/>
        </authorList>
    </citation>
    <scope>IDENTIFICATION</scope>
</reference>
<dbReference type="InterPro" id="IPR050177">
    <property type="entry name" value="Lipid_A_modif_metabolic_enz"/>
</dbReference>
<evidence type="ECO:0000259" key="4">
    <source>
        <dbReference type="Pfam" id="PF01073"/>
    </source>
</evidence>
<dbReference type="PANTHER" id="PTHR43245:SF51">
    <property type="entry name" value="SHORT CHAIN DEHYDROGENASE_REDUCTASE FAMILY 42E, MEMBER 2"/>
    <property type="match status" value="1"/>
</dbReference>
<evidence type="ECO:0000313" key="5">
    <source>
        <dbReference type="Ensembl" id="ENSPCEP00000019340.1"/>
    </source>
</evidence>
<sequence length="340" mass="38291">MAEALVYLVTGGCGFIGEHIVQLLCKQDYVSEVRVFDAMASEEVKKLATGKETRDIRDYTLLLSAMRGVHVVIHTAAIVDISDTVPFQEMKTVNVAGKCFKLCGSLLLLVFIYLRGTEDTDYSGEVELPYGKTKAWAQKLVLEANGKKVSNNGGKLATCIIAPNAVYGEKSLTLKNSYISVKAKGGVLDYVEPEDTERNYIYVGNVAWMHVLAARSLQLKPDVLAGQVYYAYDDTPIRKGCLVRYELLSAMDTSVKLGSRIPYWKIWLQIYFSKIIKILLYPFWKSQPFLNLPLLNTLVTTFSYETNKAFRHFGYMPLYSWEESKRRTGSWLQHAGPMAP</sequence>
<dbReference type="Ensembl" id="ENSPCET00000019997.1">
    <property type="protein sequence ID" value="ENSPCEP00000019340.1"/>
    <property type="gene ID" value="ENSPCEG00000015039.1"/>
</dbReference>
<dbReference type="SUPFAM" id="SSF51735">
    <property type="entry name" value="NAD(P)-binding Rossmann-fold domains"/>
    <property type="match status" value="1"/>
</dbReference>
<dbReference type="Pfam" id="PF01073">
    <property type="entry name" value="3Beta_HSD"/>
    <property type="match status" value="2"/>
</dbReference>
<dbReference type="GO" id="GO:0016616">
    <property type="term" value="F:oxidoreductase activity, acting on the CH-OH group of donors, NAD or NADP as acceptor"/>
    <property type="evidence" value="ECO:0007669"/>
    <property type="project" value="InterPro"/>
</dbReference>
<evidence type="ECO:0000256" key="2">
    <source>
        <dbReference type="ARBA" id="ARBA00023002"/>
    </source>
</evidence>
<feature type="domain" description="3-beta hydroxysteroid dehydrogenase/isomerase" evidence="4">
    <location>
        <begin position="8"/>
        <end position="99"/>
    </location>
</feature>
<reference evidence="5" key="1">
    <citation type="submission" date="2025-08" db="UniProtKB">
        <authorList>
            <consortium name="Ensembl"/>
        </authorList>
    </citation>
    <scope>IDENTIFICATION</scope>
</reference>
<dbReference type="AlphaFoldDB" id="A0A8C8VMW3"/>
<evidence type="ECO:0000313" key="6">
    <source>
        <dbReference type="Proteomes" id="UP000694393"/>
    </source>
</evidence>
<evidence type="ECO:0000256" key="3">
    <source>
        <dbReference type="RuleBase" id="RU004475"/>
    </source>
</evidence>
<dbReference type="GO" id="GO:0006694">
    <property type="term" value="P:steroid biosynthetic process"/>
    <property type="evidence" value="ECO:0007669"/>
    <property type="project" value="InterPro"/>
</dbReference>
<dbReference type="PANTHER" id="PTHR43245">
    <property type="entry name" value="BIFUNCTIONAL POLYMYXIN RESISTANCE PROTEIN ARNA"/>
    <property type="match status" value="1"/>
</dbReference>
<organism evidence="5 6">
    <name type="scientific">Pelusios castaneus</name>
    <name type="common">West African mud turtle</name>
    <dbReference type="NCBI Taxonomy" id="367368"/>
    <lineage>
        <taxon>Eukaryota</taxon>
        <taxon>Metazoa</taxon>
        <taxon>Chordata</taxon>
        <taxon>Craniata</taxon>
        <taxon>Vertebrata</taxon>
        <taxon>Euteleostomi</taxon>
        <taxon>Archelosauria</taxon>
        <taxon>Testudinata</taxon>
        <taxon>Testudines</taxon>
        <taxon>Pleurodira</taxon>
        <taxon>Pelomedusidae</taxon>
        <taxon>Pelusios</taxon>
    </lineage>
</organism>